<sequence>MTSSTSESPHGFAGKAVLVTGATSGIGAATALAFARRGANLLLVGRDRDRGAAVCRDCTGHGVRALFHAADLARPEEVRGAVAAAIEAFGRLDIAFNNAGYQEPRAPLAAQPDAAYDQVFDTNLRALFHAMKAEIAQMLQQGGGVIVNNASVSGLRNPNPGLSLYAASKAAAISLTRSAAMEYAPAGIRINAISPGRVVTPMMLGSKIADMAAVAAGLPLRRMGQPEEVAEAVLWLASDAASFVVGHNLCADGGFMAQ</sequence>
<evidence type="ECO:0000256" key="3">
    <source>
        <dbReference type="ARBA" id="ARBA00023027"/>
    </source>
</evidence>
<dbReference type="Pfam" id="PF13561">
    <property type="entry name" value="adh_short_C2"/>
    <property type="match status" value="1"/>
</dbReference>
<keyword evidence="7" id="KW-1185">Reference proteome</keyword>
<dbReference type="GO" id="GO:0016491">
    <property type="term" value="F:oxidoreductase activity"/>
    <property type="evidence" value="ECO:0007669"/>
    <property type="project" value="UniProtKB-KW"/>
</dbReference>
<comment type="similarity">
    <text evidence="1">Belongs to the short-chain dehydrogenases/reductases (SDR) family.</text>
</comment>
<dbReference type="PANTHER" id="PTHR24321">
    <property type="entry name" value="DEHYDROGENASES, SHORT CHAIN"/>
    <property type="match status" value="1"/>
</dbReference>
<accession>A0ABV7VD28</accession>
<reference evidence="7" key="1">
    <citation type="journal article" date="2019" name="Int. J. Syst. Evol. Microbiol.">
        <title>The Global Catalogue of Microorganisms (GCM) 10K type strain sequencing project: providing services to taxonomists for standard genome sequencing and annotation.</title>
        <authorList>
            <consortium name="The Broad Institute Genomics Platform"/>
            <consortium name="The Broad Institute Genome Sequencing Center for Infectious Disease"/>
            <person name="Wu L."/>
            <person name="Ma J."/>
        </authorList>
    </citation>
    <scope>NUCLEOTIDE SEQUENCE [LARGE SCALE GENOMIC DNA]</scope>
    <source>
        <strain evidence="7">KCTC 42182</strain>
    </source>
</reference>
<dbReference type="PRINTS" id="PR00080">
    <property type="entry name" value="SDRFAMILY"/>
</dbReference>
<dbReference type="InterPro" id="IPR057326">
    <property type="entry name" value="KR_dom"/>
</dbReference>
<keyword evidence="4" id="KW-0812">Transmembrane</keyword>
<feature type="transmembrane region" description="Helical" evidence="4">
    <location>
        <begin position="12"/>
        <end position="35"/>
    </location>
</feature>
<dbReference type="InterPro" id="IPR002347">
    <property type="entry name" value="SDR_fam"/>
</dbReference>
<organism evidence="6 7">
    <name type="scientific">Ferrovibrio xuzhouensis</name>
    <dbReference type="NCBI Taxonomy" id="1576914"/>
    <lineage>
        <taxon>Bacteria</taxon>
        <taxon>Pseudomonadati</taxon>
        <taxon>Pseudomonadota</taxon>
        <taxon>Alphaproteobacteria</taxon>
        <taxon>Rhodospirillales</taxon>
        <taxon>Rhodospirillaceae</taxon>
        <taxon>Ferrovibrio</taxon>
    </lineage>
</organism>
<dbReference type="InterPro" id="IPR036291">
    <property type="entry name" value="NAD(P)-bd_dom_sf"/>
</dbReference>
<keyword evidence="3" id="KW-0520">NAD</keyword>
<dbReference type="SUPFAM" id="SSF51735">
    <property type="entry name" value="NAD(P)-binding Rossmann-fold domains"/>
    <property type="match status" value="1"/>
</dbReference>
<evidence type="ECO:0000313" key="7">
    <source>
        <dbReference type="Proteomes" id="UP001595711"/>
    </source>
</evidence>
<dbReference type="PROSITE" id="PS00061">
    <property type="entry name" value="ADH_SHORT"/>
    <property type="match status" value="1"/>
</dbReference>
<comment type="caution">
    <text evidence="6">The sequence shown here is derived from an EMBL/GenBank/DDBJ whole genome shotgun (WGS) entry which is preliminary data.</text>
</comment>
<name>A0ABV7VD28_9PROT</name>
<dbReference type="EMBL" id="JBHRYJ010000001">
    <property type="protein sequence ID" value="MFC3674068.1"/>
    <property type="molecule type" value="Genomic_DNA"/>
</dbReference>
<dbReference type="EC" id="1.1.1.-" evidence="6"/>
<proteinExistence type="inferred from homology"/>
<gene>
    <name evidence="6" type="ORF">ACFOOQ_00845</name>
</gene>
<dbReference type="PRINTS" id="PR00081">
    <property type="entry name" value="GDHRDH"/>
</dbReference>
<evidence type="ECO:0000256" key="4">
    <source>
        <dbReference type="SAM" id="Phobius"/>
    </source>
</evidence>
<dbReference type="SMART" id="SM00822">
    <property type="entry name" value="PKS_KR"/>
    <property type="match status" value="1"/>
</dbReference>
<protein>
    <submittedName>
        <fullName evidence="6">SDR family NAD(P)-dependent oxidoreductase</fullName>
        <ecNumber evidence="6">1.1.1.-</ecNumber>
    </submittedName>
</protein>
<keyword evidence="4" id="KW-1133">Transmembrane helix</keyword>
<feature type="domain" description="Ketoreductase" evidence="5">
    <location>
        <begin position="15"/>
        <end position="196"/>
    </location>
</feature>
<keyword evidence="2 6" id="KW-0560">Oxidoreductase</keyword>
<dbReference type="RefSeq" id="WP_379720340.1">
    <property type="nucleotide sequence ID" value="NZ_JBHRYJ010000001.1"/>
</dbReference>
<keyword evidence="4" id="KW-0472">Membrane</keyword>
<dbReference type="CDD" id="cd05233">
    <property type="entry name" value="SDR_c"/>
    <property type="match status" value="1"/>
</dbReference>
<dbReference type="Proteomes" id="UP001595711">
    <property type="component" value="Unassembled WGS sequence"/>
</dbReference>
<evidence type="ECO:0000256" key="2">
    <source>
        <dbReference type="ARBA" id="ARBA00023002"/>
    </source>
</evidence>
<dbReference type="NCBIfam" id="NF005559">
    <property type="entry name" value="PRK07231.1"/>
    <property type="match status" value="1"/>
</dbReference>
<evidence type="ECO:0000259" key="5">
    <source>
        <dbReference type="SMART" id="SM00822"/>
    </source>
</evidence>
<evidence type="ECO:0000256" key="1">
    <source>
        <dbReference type="ARBA" id="ARBA00006484"/>
    </source>
</evidence>
<dbReference type="InterPro" id="IPR020904">
    <property type="entry name" value="Sc_DH/Rdtase_CS"/>
</dbReference>
<dbReference type="PANTHER" id="PTHR24321:SF8">
    <property type="entry name" value="ESTRADIOL 17-BETA-DEHYDROGENASE 8-RELATED"/>
    <property type="match status" value="1"/>
</dbReference>
<evidence type="ECO:0000313" key="6">
    <source>
        <dbReference type="EMBL" id="MFC3674068.1"/>
    </source>
</evidence>
<dbReference type="Gene3D" id="3.40.50.720">
    <property type="entry name" value="NAD(P)-binding Rossmann-like Domain"/>
    <property type="match status" value="1"/>
</dbReference>